<dbReference type="EMBL" id="SOJK01000167">
    <property type="protein sequence ID" value="TET45408.1"/>
    <property type="molecule type" value="Genomic_DNA"/>
</dbReference>
<evidence type="ECO:0000256" key="5">
    <source>
        <dbReference type="ARBA" id="ARBA00022679"/>
    </source>
</evidence>
<dbReference type="Proteomes" id="UP000320679">
    <property type="component" value="Unassembled WGS sequence"/>
</dbReference>
<sequence>MTKRIVWPENVHRPNLSDYEPIVGSRKIEELKVLAEKVGSFSMIHVNSTFSGGGVAEILLSLLPLFNEFGIKTKWQVIEGTERFFQTTKSFHNALQGLKVNITKDMLEEYGRVNRENAINLDFGADAIVIHDPQPAALVGARGKNKWIWRCHIDLSRPDQQIWNFLFPYLEKYDAAIFSARDFLQDLPIPQYIIPPSIDPLSDKNKELPREKIDEIYQEYKIPKDKPTLLQVSRFDRFKDPLGVIEAYRLVRKDLDCQLVLAGGGAPDDPEGAEVLKKVKEKADDPDIHVLNLPPESNIEINALQRGADVIIQKSTKEGFGLTVTEALWKGVPVVGGAVGGIKLQIVDNKTGYLVGSVEEAARRVKYLLENPDIAKRMGKTGKEWVREKFLMTRHLRDYLKLILVVKESKVHR</sequence>
<dbReference type="PANTHER" id="PTHR47779">
    <property type="entry name" value="SYNTHASE (CCG-9), PUTATIVE (AFU_ORTHOLOGUE AFUA_3G12100)-RELATED"/>
    <property type="match status" value="1"/>
</dbReference>
<dbReference type="Pfam" id="PF21269">
    <property type="entry name" value="TreT_GT1"/>
    <property type="match status" value="1"/>
</dbReference>
<evidence type="ECO:0000256" key="6">
    <source>
        <dbReference type="ARBA" id="ARBA00023277"/>
    </source>
</evidence>
<evidence type="ECO:0000256" key="3">
    <source>
        <dbReference type="ARBA" id="ARBA00022526"/>
    </source>
</evidence>
<feature type="domain" description="Glycosyl transferase family 1" evidence="7">
    <location>
        <begin position="214"/>
        <end position="385"/>
    </location>
</feature>
<keyword evidence="6" id="KW-0119">Carbohydrate metabolism</keyword>
<dbReference type="AlphaFoldDB" id="A0A523USB1"/>
<feature type="domain" description="Trehalose synthase N-terminal" evidence="8">
    <location>
        <begin position="45"/>
        <end position="184"/>
    </location>
</feature>
<dbReference type="SUPFAM" id="SSF53756">
    <property type="entry name" value="UDP-Glycosyltransferase/glycogen phosphorylase"/>
    <property type="match status" value="1"/>
</dbReference>
<evidence type="ECO:0000256" key="4">
    <source>
        <dbReference type="ARBA" id="ARBA00022676"/>
    </source>
</evidence>
<dbReference type="GO" id="GO:0016757">
    <property type="term" value="F:glycosyltransferase activity"/>
    <property type="evidence" value="ECO:0007669"/>
    <property type="project" value="UniProtKB-KW"/>
</dbReference>
<dbReference type="GO" id="GO:0006006">
    <property type="term" value="P:glucose metabolic process"/>
    <property type="evidence" value="ECO:0007669"/>
    <property type="project" value="UniProtKB-KW"/>
</dbReference>
<comment type="similarity">
    <text evidence="1">Belongs to the glycosyltransferase group 1 family. Glycosyltransferase 4 subfamily.</text>
</comment>
<dbReference type="InterPro" id="IPR049438">
    <property type="entry name" value="TreT_GT1"/>
</dbReference>
<dbReference type="PANTHER" id="PTHR47779:SF1">
    <property type="entry name" value="SYNTHASE (CCG-9), PUTATIVE (AFU_ORTHOLOGUE AFUA_3G12100)-RELATED"/>
    <property type="match status" value="1"/>
</dbReference>
<evidence type="ECO:0000256" key="1">
    <source>
        <dbReference type="ARBA" id="ARBA00009481"/>
    </source>
</evidence>
<reference evidence="9 10" key="1">
    <citation type="submission" date="2019-03" db="EMBL/GenBank/DDBJ databases">
        <title>Metabolic potential of uncultured bacteria and archaea associated with petroleum seepage in deep-sea sediments.</title>
        <authorList>
            <person name="Dong X."/>
            <person name="Hubert C."/>
        </authorList>
    </citation>
    <scope>NUCLEOTIDE SEQUENCE [LARGE SCALE GENOMIC DNA]</scope>
    <source>
        <strain evidence="9">E29_bin78</strain>
    </source>
</reference>
<comment type="caution">
    <text evidence="9">The sequence shown here is derived from an EMBL/GenBank/DDBJ whole genome shotgun (WGS) entry which is preliminary data.</text>
</comment>
<dbReference type="Pfam" id="PF00534">
    <property type="entry name" value="Glycos_transf_1"/>
    <property type="match status" value="1"/>
</dbReference>
<keyword evidence="5 9" id="KW-0808">Transferase</keyword>
<keyword evidence="4" id="KW-0328">Glycosyltransferase</keyword>
<gene>
    <name evidence="9" type="ORF">E3J59_03845</name>
</gene>
<accession>A0A523USB1</accession>
<dbReference type="Gene3D" id="3.40.50.2000">
    <property type="entry name" value="Glycogen Phosphorylase B"/>
    <property type="match status" value="2"/>
</dbReference>
<evidence type="ECO:0000259" key="8">
    <source>
        <dbReference type="Pfam" id="PF21269"/>
    </source>
</evidence>
<evidence type="ECO:0000256" key="2">
    <source>
        <dbReference type="ARBA" id="ARBA00011738"/>
    </source>
</evidence>
<comment type="subunit">
    <text evidence="2">Homodimer.</text>
</comment>
<evidence type="ECO:0000259" key="7">
    <source>
        <dbReference type="Pfam" id="PF00534"/>
    </source>
</evidence>
<keyword evidence="3" id="KW-0313">Glucose metabolism</keyword>
<dbReference type="InterPro" id="IPR052078">
    <property type="entry name" value="Trehalose_Metab_GTase"/>
</dbReference>
<dbReference type="InterPro" id="IPR001296">
    <property type="entry name" value="Glyco_trans_1"/>
</dbReference>
<proteinExistence type="inferred from homology"/>
<organism evidence="9 10">
    <name type="scientific">Aerophobetes bacterium</name>
    <dbReference type="NCBI Taxonomy" id="2030807"/>
    <lineage>
        <taxon>Bacteria</taxon>
        <taxon>Candidatus Aerophobota</taxon>
    </lineage>
</organism>
<name>A0A523USB1_UNCAE</name>
<evidence type="ECO:0000313" key="10">
    <source>
        <dbReference type="Proteomes" id="UP000320679"/>
    </source>
</evidence>
<evidence type="ECO:0000313" key="9">
    <source>
        <dbReference type="EMBL" id="TET45408.1"/>
    </source>
</evidence>
<protein>
    <submittedName>
        <fullName evidence="9">Glycosyltransferase</fullName>
    </submittedName>
</protein>